<sequence length="109" mass="10898">MWGADADEVEDGLWGYNSALTALATSVFLVPLGPAYAAVACLGAVAASGATLALKLALGSALKVPCLTLPFCAVASCCVMLGGRVPGVVRAGAPHSPEVNLRRFHSGGT</sequence>
<comment type="catalytic activity">
    <reaction evidence="7">
        <text>urea(in) = urea(out)</text>
        <dbReference type="Rhea" id="RHEA:32799"/>
        <dbReference type="ChEBI" id="CHEBI:16199"/>
    </reaction>
</comment>
<keyword evidence="3" id="KW-1003">Cell membrane</keyword>
<keyword evidence="5 8" id="KW-1133">Transmembrane helix</keyword>
<evidence type="ECO:0000256" key="1">
    <source>
        <dbReference type="ARBA" id="ARBA00004651"/>
    </source>
</evidence>
<comment type="caution">
    <text evidence="9">The sequence shown here is derived from an EMBL/GenBank/DDBJ whole genome shotgun (WGS) entry which is preliminary data.</text>
</comment>
<name>A0ABN9XWB7_9DINO</name>
<evidence type="ECO:0000256" key="8">
    <source>
        <dbReference type="SAM" id="Phobius"/>
    </source>
</evidence>
<evidence type="ECO:0000256" key="2">
    <source>
        <dbReference type="ARBA" id="ARBA00005914"/>
    </source>
</evidence>
<evidence type="ECO:0000256" key="4">
    <source>
        <dbReference type="ARBA" id="ARBA00022692"/>
    </source>
</evidence>
<reference evidence="9" key="1">
    <citation type="submission" date="2023-10" db="EMBL/GenBank/DDBJ databases">
        <authorList>
            <person name="Chen Y."/>
            <person name="Shah S."/>
            <person name="Dougan E. K."/>
            <person name="Thang M."/>
            <person name="Chan C."/>
        </authorList>
    </citation>
    <scope>NUCLEOTIDE SEQUENCE [LARGE SCALE GENOMIC DNA]</scope>
</reference>
<evidence type="ECO:0000256" key="3">
    <source>
        <dbReference type="ARBA" id="ARBA00022475"/>
    </source>
</evidence>
<feature type="transmembrane region" description="Helical" evidence="8">
    <location>
        <begin position="35"/>
        <end position="54"/>
    </location>
</feature>
<proteinExistence type="inferred from homology"/>
<dbReference type="Pfam" id="PF03253">
    <property type="entry name" value="UT"/>
    <property type="match status" value="1"/>
</dbReference>
<dbReference type="InterPro" id="IPR004937">
    <property type="entry name" value="Urea_transporter"/>
</dbReference>
<dbReference type="EMBL" id="CAUYUJ010021281">
    <property type="protein sequence ID" value="CAK0903719.1"/>
    <property type="molecule type" value="Genomic_DNA"/>
</dbReference>
<evidence type="ECO:0000313" key="10">
    <source>
        <dbReference type="Proteomes" id="UP001189429"/>
    </source>
</evidence>
<organism evidence="9 10">
    <name type="scientific">Prorocentrum cordatum</name>
    <dbReference type="NCBI Taxonomy" id="2364126"/>
    <lineage>
        <taxon>Eukaryota</taxon>
        <taxon>Sar</taxon>
        <taxon>Alveolata</taxon>
        <taxon>Dinophyceae</taxon>
        <taxon>Prorocentrales</taxon>
        <taxon>Prorocentraceae</taxon>
        <taxon>Prorocentrum</taxon>
    </lineage>
</organism>
<accession>A0ABN9XWB7</accession>
<dbReference type="InterPro" id="IPR029020">
    <property type="entry name" value="Ammonium/urea_transptr"/>
</dbReference>
<keyword evidence="10" id="KW-1185">Reference proteome</keyword>
<dbReference type="Gene3D" id="1.10.3430.10">
    <property type="entry name" value="Ammonium transporter AmtB like domains"/>
    <property type="match status" value="1"/>
</dbReference>
<evidence type="ECO:0000256" key="6">
    <source>
        <dbReference type="ARBA" id="ARBA00023136"/>
    </source>
</evidence>
<protein>
    <recommendedName>
        <fullName evidence="11">Dolichyl-diphosphooligosaccharide--protein glycotransferase</fullName>
    </recommendedName>
</protein>
<comment type="subcellular location">
    <subcellularLocation>
        <location evidence="1">Cell membrane</location>
        <topology evidence="1">Multi-pass membrane protein</topology>
    </subcellularLocation>
</comment>
<gene>
    <name evidence="9" type="ORF">PCOR1329_LOCUS79945</name>
</gene>
<comment type="similarity">
    <text evidence="2">Belongs to the urea transporter family.</text>
</comment>
<evidence type="ECO:0000256" key="5">
    <source>
        <dbReference type="ARBA" id="ARBA00022989"/>
    </source>
</evidence>
<keyword evidence="4 8" id="KW-0812">Transmembrane</keyword>
<keyword evidence="6 8" id="KW-0472">Membrane</keyword>
<evidence type="ECO:0000256" key="7">
    <source>
        <dbReference type="ARBA" id="ARBA00033993"/>
    </source>
</evidence>
<evidence type="ECO:0000313" key="9">
    <source>
        <dbReference type="EMBL" id="CAK0903719.1"/>
    </source>
</evidence>
<dbReference type="Proteomes" id="UP001189429">
    <property type="component" value="Unassembled WGS sequence"/>
</dbReference>
<evidence type="ECO:0008006" key="11">
    <source>
        <dbReference type="Google" id="ProtNLM"/>
    </source>
</evidence>